<dbReference type="Proteomes" id="UP001065298">
    <property type="component" value="Chromosome 12"/>
</dbReference>
<evidence type="ECO:0000313" key="1">
    <source>
        <dbReference type="EMBL" id="KAI8650332.1"/>
    </source>
</evidence>
<keyword evidence="2" id="KW-1185">Reference proteome</keyword>
<protein>
    <submittedName>
        <fullName evidence="1">Uncharacterized protein</fullName>
    </submittedName>
</protein>
<sequence length="392" mass="44598">MCTELPSKLKHPPLTRLCDLVMHPLDAFANIIRHIIHCFKSKRDKAPVVEVSNQPSVCHSNFSGSEDVAVTTYALPSRQAATCLTLDCTPPSVLASFIKALGLIICQVFILRLLAITVLLRKLPFFHPLLVFLPRLGDFSHGHFKTCPQTGQSSAPSSHSHRRRDEKRQDKKGKQRQRGDRNGDNPNEEGNDGSRKPDGLRFPQFDPEVKLFDCPFHKYDPARYQSCRGYSRLCDLKQHIERQHVLGEGKYYCTRCRIEFVQGNNPEASRDRHRRARACLIATIEEAGVILPEEYDSWKEGLKHIGRSVDKWNYIWSNIFHSDPPSPHVEDVVSVIANGYRNRAIDRLPWTMYEILVELGCYRDNEQACAVALRIIDCIFGPLTLDPDPSSS</sequence>
<organism evidence="1 2">
    <name type="scientific">Fusarium keratoplasticum</name>
    <dbReference type="NCBI Taxonomy" id="1328300"/>
    <lineage>
        <taxon>Eukaryota</taxon>
        <taxon>Fungi</taxon>
        <taxon>Dikarya</taxon>
        <taxon>Ascomycota</taxon>
        <taxon>Pezizomycotina</taxon>
        <taxon>Sordariomycetes</taxon>
        <taxon>Hypocreomycetidae</taxon>
        <taxon>Hypocreales</taxon>
        <taxon>Nectriaceae</taxon>
        <taxon>Fusarium</taxon>
        <taxon>Fusarium solani species complex</taxon>
    </lineage>
</organism>
<accession>A0ACC0QDF6</accession>
<reference evidence="1" key="1">
    <citation type="submission" date="2022-06" db="EMBL/GenBank/DDBJ databases">
        <title>Fusarium solani species complex genomes reveal bases of compartmentalisation and animal pathogenesis.</title>
        <authorList>
            <person name="Tsai I.J."/>
        </authorList>
    </citation>
    <scope>NUCLEOTIDE SEQUENCE</scope>
    <source>
        <strain evidence="1">Fu6.1</strain>
    </source>
</reference>
<dbReference type="EMBL" id="CM046514">
    <property type="protein sequence ID" value="KAI8650332.1"/>
    <property type="molecule type" value="Genomic_DNA"/>
</dbReference>
<comment type="caution">
    <text evidence="1">The sequence shown here is derived from an EMBL/GenBank/DDBJ whole genome shotgun (WGS) entry which is preliminary data.</text>
</comment>
<name>A0ACC0QDF6_9HYPO</name>
<evidence type="ECO:0000313" key="2">
    <source>
        <dbReference type="Proteomes" id="UP001065298"/>
    </source>
</evidence>
<proteinExistence type="predicted"/>
<gene>
    <name evidence="1" type="ORF">NCS57_01366400</name>
</gene>